<comment type="catalytic activity">
    <reaction evidence="10">
        <text>L-alpha-aminoacyl-L-arginine(out) = L-alpha-aminoacyl-L-arginine(in)</text>
        <dbReference type="Rhea" id="RHEA:79367"/>
        <dbReference type="ChEBI" id="CHEBI:229968"/>
    </reaction>
</comment>
<evidence type="ECO:0000256" key="19">
    <source>
        <dbReference type="ARBA" id="ARBA00044919"/>
    </source>
</evidence>
<evidence type="ECO:0000256" key="15">
    <source>
        <dbReference type="ARBA" id="ARBA00044899"/>
    </source>
</evidence>
<comment type="catalytic activity">
    <reaction evidence="13">
        <text>L-alpha-aminoacyl-L-lysine(out) = L-alpha-aminoacyl-L-lysine(in)</text>
        <dbReference type="Rhea" id="RHEA:79383"/>
        <dbReference type="ChEBI" id="CHEBI:229966"/>
    </reaction>
</comment>
<comment type="similarity">
    <text evidence="2">Belongs to the major facilitator superfamily.</text>
</comment>
<comment type="catalytic activity">
    <reaction evidence="20">
        <text>L-lysyl-glycine(out) = L-lysyl-glycine(in)</text>
        <dbReference type="Rhea" id="RHEA:79407"/>
        <dbReference type="ChEBI" id="CHEBI:191202"/>
    </reaction>
</comment>
<comment type="subunit">
    <text evidence="24">Homodimer. Interacts with lysosomal protein GLMP (via lumenal domain); the interaction starts while both proteins are still in the endoplasmic reticulum and is required for stabilization of MFSD1 in lysosomes but has no direct effect on its targeting to lysosomes or transporter activity.</text>
</comment>
<feature type="transmembrane region" description="Helical" evidence="26">
    <location>
        <begin position="411"/>
        <end position="434"/>
    </location>
</feature>
<feature type="transmembrane region" description="Helical" evidence="26">
    <location>
        <begin position="111"/>
        <end position="129"/>
    </location>
</feature>
<keyword evidence="7" id="KW-0458">Lysosome</keyword>
<evidence type="ECO:0000256" key="6">
    <source>
        <dbReference type="ARBA" id="ARBA00023136"/>
    </source>
</evidence>
<sequence>MASDDEILPILENEVPGDVTEEGDVTETVNESSEPNHPNEIGDDQDVEIQLTGCGASPFCDPRRMPHRFIALFLMCLLGFGSTFCYDNPGALQDNLKSDMGINTAQFANLYAWYSWPNVILCFIGGFLLDRVFGMQLGTIIFATLVLLGQLTFALGGILNKFWLMEMGRLIFGIGGESLAVAQNTYAVSWFKGKELNMVFGLQLSFARLGSTVNFNVMGPLYKHVSQFYTGYLCTGVVLMIASASCVMSLLSGLILGYLDKRANRILKKTGQAGEVIRFSDVKDFPATFWLMSVICVAYYVAIFPFIGLGQVFFERKFDFSPSNANAVNSIVYVISAVASPFFGILVDKVGRNILWVFLAIVFTIGSHALLTFTFVNPYVGMVTMGFSYSMLASALWPMVALVVPEYQLGTAYGIMQAVQNLGMAVVTMMAGRIVDDQGYLVLEVFFLAWLCLSLVATVLIWVMNASRGGLLNMSVAERDKHERELMSKENLEREKFFASGSMSDVTPYDLLQPRSDFAMRNRYLSRIGAKIPEHLVPQASMVYRALR</sequence>
<dbReference type="PANTHER" id="PTHR23512">
    <property type="entry name" value="MAJOR FACILITATOR SUPERFAMILY DOMAIN-CONTAINING PROTEIN 1"/>
    <property type="match status" value="1"/>
</dbReference>
<evidence type="ECO:0000256" key="11">
    <source>
        <dbReference type="ARBA" id="ARBA00044884"/>
    </source>
</evidence>
<feature type="domain" description="Major facilitator superfamily (MFS) profile" evidence="27">
    <location>
        <begin position="68"/>
        <end position="469"/>
    </location>
</feature>
<feature type="transmembrane region" description="Helical" evidence="26">
    <location>
        <begin position="354"/>
        <end position="376"/>
    </location>
</feature>
<evidence type="ECO:0000256" key="18">
    <source>
        <dbReference type="ARBA" id="ARBA00044912"/>
    </source>
</evidence>
<comment type="function">
    <text evidence="23">Lysosomal dipeptide uniporter that selectively exports lysine, arginine or histidine-containing dipeptides with a net positive charge from the lysosome lumen into the cytosol. Could play a role in a specific type of protein O-glycosylation indirectly regulating macrophages migration and tissue invasion. Also essential for liver homeostasis.</text>
</comment>
<name>A0A8J2S6M5_9CRUS</name>
<evidence type="ECO:0000256" key="8">
    <source>
        <dbReference type="ARBA" id="ARBA00044876"/>
    </source>
</evidence>
<comment type="subcellular location">
    <subcellularLocation>
        <location evidence="1">Lysosome membrane</location>
        <topology evidence="1">Multi-pass membrane protein</topology>
    </subcellularLocation>
</comment>
<comment type="catalytic activity">
    <reaction evidence="8">
        <text>L-lysyl-L-alanine(out) = L-lysyl-L-alanine(in)</text>
        <dbReference type="Rhea" id="RHEA:79399"/>
        <dbReference type="ChEBI" id="CHEBI:229954"/>
    </reaction>
</comment>
<reference evidence="28" key="1">
    <citation type="submission" date="2021-11" db="EMBL/GenBank/DDBJ databases">
        <authorList>
            <person name="Schell T."/>
        </authorList>
    </citation>
    <scope>NUCLEOTIDE SEQUENCE</scope>
    <source>
        <strain evidence="28">M5</strain>
    </source>
</reference>
<comment type="catalytic activity">
    <reaction evidence="14">
        <text>L-aspartyl-L-lysine(out) = L-aspartyl-L-lysine(in)</text>
        <dbReference type="Rhea" id="RHEA:79411"/>
        <dbReference type="ChEBI" id="CHEBI:229953"/>
    </reaction>
</comment>
<dbReference type="InterPro" id="IPR052187">
    <property type="entry name" value="MFSD1"/>
</dbReference>
<organism evidence="28 29">
    <name type="scientific">Daphnia galeata</name>
    <dbReference type="NCBI Taxonomy" id="27404"/>
    <lineage>
        <taxon>Eukaryota</taxon>
        <taxon>Metazoa</taxon>
        <taxon>Ecdysozoa</taxon>
        <taxon>Arthropoda</taxon>
        <taxon>Crustacea</taxon>
        <taxon>Branchiopoda</taxon>
        <taxon>Diplostraca</taxon>
        <taxon>Cladocera</taxon>
        <taxon>Anomopoda</taxon>
        <taxon>Daphniidae</taxon>
        <taxon>Daphnia</taxon>
    </lineage>
</organism>
<feature type="compositionally biased region" description="Polar residues" evidence="25">
    <location>
        <begin position="27"/>
        <end position="36"/>
    </location>
</feature>
<dbReference type="InterPro" id="IPR020846">
    <property type="entry name" value="MFS_dom"/>
</dbReference>
<keyword evidence="29" id="KW-1185">Reference proteome</keyword>
<evidence type="ECO:0000256" key="9">
    <source>
        <dbReference type="ARBA" id="ARBA00044878"/>
    </source>
</evidence>
<evidence type="ECO:0000313" key="29">
    <source>
        <dbReference type="Proteomes" id="UP000789390"/>
    </source>
</evidence>
<feature type="transmembrane region" description="Helical" evidence="26">
    <location>
        <begin position="440"/>
        <end position="464"/>
    </location>
</feature>
<evidence type="ECO:0000256" key="25">
    <source>
        <dbReference type="SAM" id="MobiDB-lite"/>
    </source>
</evidence>
<dbReference type="Pfam" id="PF07690">
    <property type="entry name" value="MFS_1"/>
    <property type="match status" value="1"/>
</dbReference>
<comment type="catalytic activity">
    <reaction evidence="17">
        <text>L-arginyl-glycine(out) = L-arginyl-glycine(in)</text>
        <dbReference type="Rhea" id="RHEA:79391"/>
        <dbReference type="ChEBI" id="CHEBI:229955"/>
    </reaction>
</comment>
<comment type="catalytic activity">
    <reaction evidence="15">
        <text>L-arginyl-L-alpha-amino acid(out) = L-arginyl-L-alpha-amino acid(in)</text>
        <dbReference type="Rhea" id="RHEA:79371"/>
        <dbReference type="ChEBI" id="CHEBI:84315"/>
    </reaction>
</comment>
<comment type="catalytic activity">
    <reaction evidence="11">
        <text>L-alpha-aminoacyl-L-histidine(out) = L-alpha-aminoacyl-L-histidine(in)</text>
        <dbReference type="Rhea" id="RHEA:79375"/>
        <dbReference type="ChEBI" id="CHEBI:229967"/>
    </reaction>
</comment>
<keyword evidence="6 26" id="KW-0472">Membrane</keyword>
<dbReference type="PROSITE" id="PS50850">
    <property type="entry name" value="MFS"/>
    <property type="match status" value="1"/>
</dbReference>
<evidence type="ECO:0000256" key="17">
    <source>
        <dbReference type="ARBA" id="ARBA00044903"/>
    </source>
</evidence>
<feature type="transmembrane region" description="Helical" evidence="26">
    <location>
        <begin position="198"/>
        <end position="217"/>
    </location>
</feature>
<feature type="region of interest" description="Disordered" evidence="25">
    <location>
        <begin position="1"/>
        <end position="43"/>
    </location>
</feature>
<comment type="catalytic activity">
    <reaction evidence="18">
        <text>L-histidyl-L-alpha-amino acid(out) = L-histidyl-L-alpha-amino acid(in)</text>
        <dbReference type="Rhea" id="RHEA:79379"/>
        <dbReference type="ChEBI" id="CHEBI:229964"/>
    </reaction>
</comment>
<evidence type="ECO:0000256" key="13">
    <source>
        <dbReference type="ARBA" id="ARBA00044893"/>
    </source>
</evidence>
<protein>
    <recommendedName>
        <fullName evidence="21">Lysosomal dipeptide transporter MFSD1</fullName>
    </recommendedName>
    <alternativeName>
        <fullName evidence="22">Major facilitator superfamily domain-containing protein 1</fullName>
    </alternativeName>
</protein>
<evidence type="ECO:0000256" key="22">
    <source>
        <dbReference type="ARBA" id="ARBA00045018"/>
    </source>
</evidence>
<feature type="transmembrane region" description="Helical" evidence="26">
    <location>
        <begin position="382"/>
        <end position="404"/>
    </location>
</feature>
<evidence type="ECO:0000313" key="28">
    <source>
        <dbReference type="EMBL" id="CAH0110385.1"/>
    </source>
</evidence>
<dbReference type="Proteomes" id="UP000789390">
    <property type="component" value="Unassembled WGS sequence"/>
</dbReference>
<evidence type="ECO:0000256" key="10">
    <source>
        <dbReference type="ARBA" id="ARBA00044881"/>
    </source>
</evidence>
<dbReference type="PANTHER" id="PTHR23512:SF3">
    <property type="entry name" value="MAJOR FACILITATOR SUPERFAMILY DOMAIN-CONTAINING PROTEIN 1"/>
    <property type="match status" value="1"/>
</dbReference>
<comment type="caution">
    <text evidence="28">The sequence shown here is derived from an EMBL/GenBank/DDBJ whole genome shotgun (WGS) entry which is preliminary data.</text>
</comment>
<dbReference type="Gene3D" id="1.20.1250.20">
    <property type="entry name" value="MFS general substrate transporter like domains"/>
    <property type="match status" value="2"/>
</dbReference>
<evidence type="ECO:0000256" key="20">
    <source>
        <dbReference type="ARBA" id="ARBA00044924"/>
    </source>
</evidence>
<evidence type="ECO:0000256" key="26">
    <source>
        <dbReference type="SAM" id="Phobius"/>
    </source>
</evidence>
<dbReference type="InterPro" id="IPR036259">
    <property type="entry name" value="MFS_trans_sf"/>
</dbReference>
<gene>
    <name evidence="28" type="ORF">DGAL_LOCUS13951</name>
</gene>
<dbReference type="CDD" id="cd17340">
    <property type="entry name" value="MFS_MFSD1"/>
    <property type="match status" value="1"/>
</dbReference>
<evidence type="ECO:0000256" key="1">
    <source>
        <dbReference type="ARBA" id="ARBA00004155"/>
    </source>
</evidence>
<evidence type="ECO:0000256" key="7">
    <source>
        <dbReference type="ARBA" id="ARBA00023228"/>
    </source>
</evidence>
<evidence type="ECO:0000256" key="23">
    <source>
        <dbReference type="ARBA" id="ARBA00045709"/>
    </source>
</evidence>
<comment type="catalytic activity">
    <reaction evidence="19">
        <text>L-alanyl-L-lysine(out) = L-alanyl-L-lysine(in)</text>
        <dbReference type="Rhea" id="RHEA:79415"/>
        <dbReference type="ChEBI" id="CHEBI:192470"/>
    </reaction>
</comment>
<evidence type="ECO:0000256" key="24">
    <source>
        <dbReference type="ARBA" id="ARBA00046376"/>
    </source>
</evidence>
<keyword evidence="5 26" id="KW-1133">Transmembrane helix</keyword>
<feature type="transmembrane region" description="Helical" evidence="26">
    <location>
        <begin position="327"/>
        <end position="347"/>
    </location>
</feature>
<keyword evidence="3" id="KW-0813">Transport</keyword>
<evidence type="ECO:0000256" key="21">
    <source>
        <dbReference type="ARBA" id="ARBA00044985"/>
    </source>
</evidence>
<accession>A0A8J2S6M5</accession>
<dbReference type="AlphaFoldDB" id="A0A8J2S6M5"/>
<dbReference type="OrthoDB" id="424834at2759"/>
<evidence type="ECO:0000259" key="27">
    <source>
        <dbReference type="PROSITE" id="PS50850"/>
    </source>
</evidence>
<feature type="transmembrane region" description="Helical" evidence="26">
    <location>
        <begin position="229"/>
        <end position="259"/>
    </location>
</feature>
<evidence type="ECO:0000256" key="2">
    <source>
        <dbReference type="ARBA" id="ARBA00008335"/>
    </source>
</evidence>
<evidence type="ECO:0000256" key="16">
    <source>
        <dbReference type="ARBA" id="ARBA00044900"/>
    </source>
</evidence>
<evidence type="ECO:0000256" key="4">
    <source>
        <dbReference type="ARBA" id="ARBA00022692"/>
    </source>
</evidence>
<feature type="transmembrane region" description="Helical" evidence="26">
    <location>
        <begin position="287"/>
        <end position="307"/>
    </location>
</feature>
<evidence type="ECO:0000256" key="12">
    <source>
        <dbReference type="ARBA" id="ARBA00044891"/>
    </source>
</evidence>
<evidence type="ECO:0000256" key="14">
    <source>
        <dbReference type="ARBA" id="ARBA00044898"/>
    </source>
</evidence>
<proteinExistence type="inferred from homology"/>
<evidence type="ECO:0000256" key="5">
    <source>
        <dbReference type="ARBA" id="ARBA00022989"/>
    </source>
</evidence>
<dbReference type="InterPro" id="IPR011701">
    <property type="entry name" value="MFS"/>
</dbReference>
<comment type="catalytic activity">
    <reaction evidence="12">
        <text>L-lysyl-L-alpha-amino acid(out) = L-lysyl-L-alpha-amino acid(in)</text>
        <dbReference type="Rhea" id="RHEA:79387"/>
        <dbReference type="ChEBI" id="CHEBI:229965"/>
    </reaction>
</comment>
<dbReference type="GO" id="GO:0005765">
    <property type="term" value="C:lysosomal membrane"/>
    <property type="evidence" value="ECO:0007669"/>
    <property type="project" value="UniProtKB-SubCell"/>
</dbReference>
<dbReference type="GO" id="GO:0022857">
    <property type="term" value="F:transmembrane transporter activity"/>
    <property type="evidence" value="ECO:0007669"/>
    <property type="project" value="InterPro"/>
</dbReference>
<comment type="catalytic activity">
    <reaction evidence="9">
        <text>L-histidyl-glycine(out) = L-histidyl-glycine(in)</text>
        <dbReference type="Rhea" id="RHEA:79395"/>
        <dbReference type="ChEBI" id="CHEBI:229957"/>
    </reaction>
</comment>
<dbReference type="EMBL" id="CAKKLH010000303">
    <property type="protein sequence ID" value="CAH0110385.1"/>
    <property type="molecule type" value="Genomic_DNA"/>
</dbReference>
<comment type="catalytic activity">
    <reaction evidence="16">
        <text>L-lysyl-L-lysine(out) = L-lysyl-L-lysine(in)</text>
        <dbReference type="Rhea" id="RHEA:79403"/>
        <dbReference type="ChEBI" id="CHEBI:229956"/>
    </reaction>
</comment>
<dbReference type="SUPFAM" id="SSF103473">
    <property type="entry name" value="MFS general substrate transporter"/>
    <property type="match status" value="1"/>
</dbReference>
<keyword evidence="4 26" id="KW-0812">Transmembrane</keyword>
<feature type="transmembrane region" description="Helical" evidence="26">
    <location>
        <begin position="141"/>
        <end position="164"/>
    </location>
</feature>
<evidence type="ECO:0000256" key="3">
    <source>
        <dbReference type="ARBA" id="ARBA00022448"/>
    </source>
</evidence>
<feature type="transmembrane region" description="Helical" evidence="26">
    <location>
        <begin position="69"/>
        <end position="91"/>
    </location>
</feature>